<name>A0A4Q9MY85_9APHY</name>
<proteinExistence type="predicted"/>
<sequence length="164" mass="18771">MHYEIMPAACSSPDIQGSGTEKKARAFGRLGAHGLHFAPDRVSNRRRCPAIYNTSRSIERRLRFWGMLRQDVPRWLLSNPEQCTKTPCALQFQHNQAGAKVAHTMLCQINSAAGVDPVRSWTCTKPPVRREIRRLSSYLQIRAHQTPIRTPRCRGLDLQPRDKR</sequence>
<dbReference type="Proteomes" id="UP000292957">
    <property type="component" value="Unassembled WGS sequence"/>
</dbReference>
<accession>A0A4Q9MY85</accession>
<gene>
    <name evidence="1" type="ORF">BD311DRAFT_750119</name>
</gene>
<protein>
    <submittedName>
        <fullName evidence="1">Uncharacterized protein</fullName>
    </submittedName>
</protein>
<dbReference type="EMBL" id="ML143394">
    <property type="protein sequence ID" value="TBU32487.1"/>
    <property type="molecule type" value="Genomic_DNA"/>
</dbReference>
<organism evidence="1">
    <name type="scientific">Dichomitus squalens</name>
    <dbReference type="NCBI Taxonomy" id="114155"/>
    <lineage>
        <taxon>Eukaryota</taxon>
        <taxon>Fungi</taxon>
        <taxon>Dikarya</taxon>
        <taxon>Basidiomycota</taxon>
        <taxon>Agaricomycotina</taxon>
        <taxon>Agaricomycetes</taxon>
        <taxon>Polyporales</taxon>
        <taxon>Polyporaceae</taxon>
        <taxon>Dichomitus</taxon>
    </lineage>
</organism>
<dbReference type="AlphaFoldDB" id="A0A4Q9MY85"/>
<evidence type="ECO:0000313" key="1">
    <source>
        <dbReference type="EMBL" id="TBU32487.1"/>
    </source>
</evidence>
<reference evidence="1" key="1">
    <citation type="submission" date="2019-01" db="EMBL/GenBank/DDBJ databases">
        <title>Draft genome sequences of three monokaryotic isolates of the white-rot basidiomycete fungus Dichomitus squalens.</title>
        <authorList>
            <consortium name="DOE Joint Genome Institute"/>
            <person name="Lopez S.C."/>
            <person name="Andreopoulos B."/>
            <person name="Pangilinan J."/>
            <person name="Lipzen A."/>
            <person name="Riley R."/>
            <person name="Ahrendt S."/>
            <person name="Ng V."/>
            <person name="Barry K."/>
            <person name="Daum C."/>
            <person name="Grigoriev I.V."/>
            <person name="Hilden K.S."/>
            <person name="Makela M.R."/>
            <person name="de Vries R.P."/>
        </authorList>
    </citation>
    <scope>NUCLEOTIDE SEQUENCE [LARGE SCALE GENOMIC DNA]</scope>
    <source>
        <strain evidence="1">OM18370.1</strain>
    </source>
</reference>